<dbReference type="Pfam" id="PF02518">
    <property type="entry name" value="HATPase_c"/>
    <property type="match status" value="1"/>
</dbReference>
<dbReference type="InterPro" id="IPR003594">
    <property type="entry name" value="HATPase_dom"/>
</dbReference>
<evidence type="ECO:0000256" key="12">
    <source>
        <dbReference type="SAM" id="Phobius"/>
    </source>
</evidence>
<reference evidence="15 16" key="1">
    <citation type="submission" date="2018-05" db="EMBL/GenBank/DDBJ databases">
        <title>Freshwater and sediment microbial communities from various areas in North America, analyzing microbe dynamics in response to fracking.</title>
        <authorList>
            <person name="Lamendella R."/>
        </authorList>
    </citation>
    <scope>NUCLEOTIDE SEQUENCE [LARGE SCALE GENOMIC DNA]</scope>
    <source>
        <strain evidence="15 16">15_TX</strain>
    </source>
</reference>
<dbReference type="Gene3D" id="1.10.287.130">
    <property type="match status" value="1"/>
</dbReference>
<keyword evidence="8 15" id="KW-0418">Kinase</keyword>
<dbReference type="PROSITE" id="PS50109">
    <property type="entry name" value="HIS_KIN"/>
    <property type="match status" value="1"/>
</dbReference>
<dbReference type="Gene3D" id="6.10.340.10">
    <property type="match status" value="1"/>
</dbReference>
<dbReference type="InterPro" id="IPR036097">
    <property type="entry name" value="HisK_dim/P_sf"/>
</dbReference>
<evidence type="ECO:0000313" key="16">
    <source>
        <dbReference type="Proteomes" id="UP000247150"/>
    </source>
</evidence>
<dbReference type="InterPro" id="IPR003661">
    <property type="entry name" value="HisK_dim/P_dom"/>
</dbReference>
<keyword evidence="4" id="KW-1003">Cell membrane</keyword>
<evidence type="ECO:0000256" key="11">
    <source>
        <dbReference type="ARBA" id="ARBA00023136"/>
    </source>
</evidence>
<dbReference type="SMART" id="SM00304">
    <property type="entry name" value="HAMP"/>
    <property type="match status" value="1"/>
</dbReference>
<evidence type="ECO:0000256" key="1">
    <source>
        <dbReference type="ARBA" id="ARBA00000085"/>
    </source>
</evidence>
<dbReference type="GO" id="GO:0005886">
    <property type="term" value="C:plasma membrane"/>
    <property type="evidence" value="ECO:0007669"/>
    <property type="project" value="UniProtKB-SubCell"/>
</dbReference>
<evidence type="ECO:0000256" key="9">
    <source>
        <dbReference type="ARBA" id="ARBA00022840"/>
    </source>
</evidence>
<dbReference type="PROSITE" id="PS50885">
    <property type="entry name" value="HAMP"/>
    <property type="match status" value="1"/>
</dbReference>
<dbReference type="Pfam" id="PF00672">
    <property type="entry name" value="HAMP"/>
    <property type="match status" value="1"/>
</dbReference>
<evidence type="ECO:0000256" key="4">
    <source>
        <dbReference type="ARBA" id="ARBA00022475"/>
    </source>
</evidence>
<keyword evidence="5" id="KW-0597">Phosphoprotein</keyword>
<dbReference type="InterPro" id="IPR036890">
    <property type="entry name" value="HATPase_C_sf"/>
</dbReference>
<evidence type="ECO:0000256" key="5">
    <source>
        <dbReference type="ARBA" id="ARBA00022553"/>
    </source>
</evidence>
<dbReference type="PANTHER" id="PTHR43065">
    <property type="entry name" value="SENSOR HISTIDINE KINASE"/>
    <property type="match status" value="1"/>
</dbReference>
<keyword evidence="9" id="KW-0067">ATP-binding</keyword>
<feature type="transmembrane region" description="Helical" evidence="12">
    <location>
        <begin position="201"/>
        <end position="220"/>
    </location>
</feature>
<evidence type="ECO:0000259" key="13">
    <source>
        <dbReference type="PROSITE" id="PS50109"/>
    </source>
</evidence>
<feature type="domain" description="HAMP" evidence="14">
    <location>
        <begin position="225"/>
        <end position="277"/>
    </location>
</feature>
<dbReference type="SUPFAM" id="SSF47384">
    <property type="entry name" value="Homodimeric domain of signal transducing histidine kinase"/>
    <property type="match status" value="1"/>
</dbReference>
<dbReference type="AlphaFoldDB" id="A0A2V3A1F2"/>
<evidence type="ECO:0000259" key="14">
    <source>
        <dbReference type="PROSITE" id="PS50885"/>
    </source>
</evidence>
<evidence type="ECO:0000256" key="3">
    <source>
        <dbReference type="ARBA" id="ARBA00012438"/>
    </source>
</evidence>
<dbReference type="GO" id="GO:0005524">
    <property type="term" value="F:ATP binding"/>
    <property type="evidence" value="ECO:0007669"/>
    <property type="project" value="UniProtKB-KW"/>
</dbReference>
<protein>
    <recommendedName>
        <fullName evidence="3">histidine kinase</fullName>
        <ecNumber evidence="3">2.7.13.3</ecNumber>
    </recommendedName>
</protein>
<keyword evidence="10" id="KW-0902">Two-component regulatory system</keyword>
<dbReference type="SUPFAM" id="SSF158472">
    <property type="entry name" value="HAMP domain-like"/>
    <property type="match status" value="1"/>
</dbReference>
<feature type="domain" description="Histidine kinase" evidence="13">
    <location>
        <begin position="334"/>
        <end position="541"/>
    </location>
</feature>
<evidence type="ECO:0000256" key="6">
    <source>
        <dbReference type="ARBA" id="ARBA00022679"/>
    </source>
</evidence>
<dbReference type="EC" id="2.7.13.3" evidence="3"/>
<evidence type="ECO:0000256" key="2">
    <source>
        <dbReference type="ARBA" id="ARBA00004651"/>
    </source>
</evidence>
<evidence type="ECO:0000256" key="8">
    <source>
        <dbReference type="ARBA" id="ARBA00022777"/>
    </source>
</evidence>
<gene>
    <name evidence="15" type="ORF">DFO73_103107</name>
</gene>
<dbReference type="PRINTS" id="PR00344">
    <property type="entry name" value="BCTRLSENSOR"/>
</dbReference>
<dbReference type="SUPFAM" id="SSF55874">
    <property type="entry name" value="ATPase domain of HSP90 chaperone/DNA topoisomerase II/histidine kinase"/>
    <property type="match status" value="1"/>
</dbReference>
<dbReference type="Proteomes" id="UP000247150">
    <property type="component" value="Unassembled WGS sequence"/>
</dbReference>
<dbReference type="PANTHER" id="PTHR43065:SF46">
    <property type="entry name" value="C4-DICARBOXYLATE TRANSPORT SENSOR PROTEIN DCTB"/>
    <property type="match status" value="1"/>
</dbReference>
<dbReference type="CDD" id="cd00082">
    <property type="entry name" value="HisKA"/>
    <property type="match status" value="1"/>
</dbReference>
<dbReference type="SMART" id="SM00388">
    <property type="entry name" value="HisKA"/>
    <property type="match status" value="1"/>
</dbReference>
<dbReference type="SMART" id="SM00387">
    <property type="entry name" value="HATPase_c"/>
    <property type="match status" value="1"/>
</dbReference>
<sequence>MTAFMKDQIKNLPLFRKVLLFSFLITFLVTVLTAGISFMVETRQMEEQLSNRVAEMASLWSSVISNDDVEKVKEFQDPEHPAYKRLEHIISLVDEKASFSNASLFMPEKSQEWSVMYLATSKRQKNMGLEPFSYYSAGEAFLEGFSEAVSQNKTAYSKVYRDQYGMWISAFAPITDPQGNITAILCIDINATVIDSFQKDLALYLSGFFLAIIILVYFILRRGLKKVLEPINDIISGFKEVSSGNFNVKLKPSNQSELGVLSERFNFMTNQLSILFERLSATSEQFGSVQRNMASSHRFEEAIGEMEHIMEKTKILKELQRAEKMNAIGQLAASVAHEIRNPMTVVKGFLQIFLSKDQMSEEERMYIRLMIDEMERAETIINNYLSLAKPDLDQVEDLDAAELASKVMDLMNSYAMMSKNISVASQISEGVYIRGNTSELKQVLINIYKNGIEAMKEGGSLALSVYQDGQYGVFEISDSGIGMTKEELERLGTAFYSLKEKGTGMGLLVCYQIIERMKGRIEVDSEKGKGTVFRIYIPIANG</sequence>
<proteinExistence type="predicted"/>
<keyword evidence="11 12" id="KW-0472">Membrane</keyword>
<evidence type="ECO:0000256" key="7">
    <source>
        <dbReference type="ARBA" id="ARBA00022741"/>
    </source>
</evidence>
<keyword evidence="12" id="KW-0812">Transmembrane</keyword>
<comment type="catalytic activity">
    <reaction evidence="1">
        <text>ATP + protein L-histidine = ADP + protein N-phospho-L-histidine.</text>
        <dbReference type="EC" id="2.7.13.3"/>
    </reaction>
</comment>
<accession>A0A2V3A1F2</accession>
<organism evidence="15 16">
    <name type="scientific">Cytobacillus oceanisediminis</name>
    <dbReference type="NCBI Taxonomy" id="665099"/>
    <lineage>
        <taxon>Bacteria</taxon>
        <taxon>Bacillati</taxon>
        <taxon>Bacillota</taxon>
        <taxon>Bacilli</taxon>
        <taxon>Bacillales</taxon>
        <taxon>Bacillaceae</taxon>
        <taxon>Cytobacillus</taxon>
    </lineage>
</organism>
<comment type="caution">
    <text evidence="15">The sequence shown here is derived from an EMBL/GenBank/DDBJ whole genome shotgun (WGS) entry which is preliminary data.</text>
</comment>
<name>A0A2V3A1F2_9BACI</name>
<dbReference type="InterPro" id="IPR005467">
    <property type="entry name" value="His_kinase_dom"/>
</dbReference>
<dbReference type="Pfam" id="PF00512">
    <property type="entry name" value="HisKA"/>
    <property type="match status" value="1"/>
</dbReference>
<dbReference type="Gene3D" id="3.30.565.10">
    <property type="entry name" value="Histidine kinase-like ATPase, C-terminal domain"/>
    <property type="match status" value="1"/>
</dbReference>
<evidence type="ECO:0000256" key="10">
    <source>
        <dbReference type="ARBA" id="ARBA00023012"/>
    </source>
</evidence>
<dbReference type="GO" id="GO:0000155">
    <property type="term" value="F:phosphorelay sensor kinase activity"/>
    <property type="evidence" value="ECO:0007669"/>
    <property type="project" value="InterPro"/>
</dbReference>
<keyword evidence="7" id="KW-0547">Nucleotide-binding</keyword>
<comment type="subcellular location">
    <subcellularLocation>
        <location evidence="2">Cell membrane</location>
        <topology evidence="2">Multi-pass membrane protein</topology>
    </subcellularLocation>
</comment>
<dbReference type="InterPro" id="IPR004358">
    <property type="entry name" value="Sig_transdc_His_kin-like_C"/>
</dbReference>
<dbReference type="InterPro" id="IPR003660">
    <property type="entry name" value="HAMP_dom"/>
</dbReference>
<keyword evidence="6" id="KW-0808">Transferase</keyword>
<dbReference type="EMBL" id="QGTW01000003">
    <property type="protein sequence ID" value="PWW30225.1"/>
    <property type="molecule type" value="Genomic_DNA"/>
</dbReference>
<evidence type="ECO:0000313" key="15">
    <source>
        <dbReference type="EMBL" id="PWW30225.1"/>
    </source>
</evidence>
<dbReference type="CDD" id="cd06225">
    <property type="entry name" value="HAMP"/>
    <property type="match status" value="1"/>
</dbReference>
<keyword evidence="12" id="KW-1133">Transmembrane helix</keyword>